<dbReference type="AlphaFoldDB" id="A0A2S9YLU7"/>
<keyword evidence="2" id="KW-0808">Transferase</keyword>
<evidence type="ECO:0000259" key="1">
    <source>
        <dbReference type="PROSITE" id="PS51186"/>
    </source>
</evidence>
<dbReference type="InterPro" id="IPR000182">
    <property type="entry name" value="GNAT_dom"/>
</dbReference>
<dbReference type="CDD" id="cd04301">
    <property type="entry name" value="NAT_SF"/>
    <property type="match status" value="1"/>
</dbReference>
<dbReference type="EMBL" id="PVNL01000084">
    <property type="protein sequence ID" value="PRQ06079.1"/>
    <property type="molecule type" value="Genomic_DNA"/>
</dbReference>
<evidence type="ECO:0000313" key="3">
    <source>
        <dbReference type="Proteomes" id="UP000238823"/>
    </source>
</evidence>
<dbReference type="Gene3D" id="3.40.630.30">
    <property type="match status" value="1"/>
</dbReference>
<dbReference type="InterPro" id="IPR024747">
    <property type="entry name" value="Pyridox_Oxase-rel"/>
</dbReference>
<accession>A0A2S9YLU7</accession>
<comment type="caution">
    <text evidence="2">The sequence shown here is derived from an EMBL/GenBank/DDBJ whole genome shotgun (WGS) entry which is preliminary data.</text>
</comment>
<protein>
    <submittedName>
        <fullName evidence="2">Putative acetyltransferase</fullName>
    </submittedName>
</protein>
<sequence length="359" mass="39807">MRTNRFPWPREQALALLAAADTAHFALTGDDGQPMLRCVHVVVDDDALCFHASPVGNKSQGVGRSAVAAVERVLAIVPSYAFDPERACPATTWYQSVQVRGVLERIEDPPRKARVLQRLMERLQPEGGHVPIEAEHPLYRRVVAGLDVLALPLTELDGRAKLGQNRSDEQICRALTWLWTRAIGPADTLGIDARIEAILDARPELPIPEFLRGPTAIEADSSNLARLCCRPRDTEVDTAVALVEHEYWNVTTSPETSRLAHLRSPVWVGARDHAGQLIATARASTDGAKHAWVYDVAVDPRWRGRGVGRALLRLLLDHPLIREVHSVHLQTRDAAGFYAQLGFVPYPSETPRRHVRIQA</sequence>
<dbReference type="SUPFAM" id="SSF50475">
    <property type="entry name" value="FMN-binding split barrel"/>
    <property type="match status" value="1"/>
</dbReference>
<dbReference type="PANTHER" id="PTHR43233">
    <property type="entry name" value="FAMILY N-ACETYLTRANSFERASE, PUTATIVE (AFU_ORTHOLOGUE AFUA_6G03350)-RELATED"/>
    <property type="match status" value="1"/>
</dbReference>
<proteinExistence type="predicted"/>
<dbReference type="InterPro" id="IPR012349">
    <property type="entry name" value="Split_barrel_FMN-bd"/>
</dbReference>
<dbReference type="RefSeq" id="WP_106091167.1">
    <property type="nucleotide sequence ID" value="NZ_PVNL01000084.1"/>
</dbReference>
<dbReference type="Pfam" id="PF13508">
    <property type="entry name" value="Acetyltransf_7"/>
    <property type="match status" value="1"/>
</dbReference>
<evidence type="ECO:0000313" key="2">
    <source>
        <dbReference type="EMBL" id="PRQ06079.1"/>
    </source>
</evidence>
<dbReference type="InterPro" id="IPR016181">
    <property type="entry name" value="Acyl_CoA_acyltransferase"/>
</dbReference>
<dbReference type="PANTHER" id="PTHR43233:SF1">
    <property type="entry name" value="FAMILY N-ACETYLTRANSFERASE, PUTATIVE (AFU_ORTHOLOGUE AFUA_6G03350)-RELATED"/>
    <property type="match status" value="1"/>
</dbReference>
<feature type="domain" description="N-acetyltransferase" evidence="1">
    <location>
        <begin position="227"/>
        <end position="359"/>
    </location>
</feature>
<dbReference type="GO" id="GO:0016747">
    <property type="term" value="F:acyltransferase activity, transferring groups other than amino-acyl groups"/>
    <property type="evidence" value="ECO:0007669"/>
    <property type="project" value="InterPro"/>
</dbReference>
<dbReference type="Gene3D" id="2.30.110.10">
    <property type="entry name" value="Electron Transport, Fmn-binding Protein, Chain A"/>
    <property type="match status" value="1"/>
</dbReference>
<dbReference type="PROSITE" id="PS51186">
    <property type="entry name" value="GNAT"/>
    <property type="match status" value="1"/>
</dbReference>
<dbReference type="Pfam" id="PF12900">
    <property type="entry name" value="Pyridox_ox_2"/>
    <property type="match status" value="1"/>
</dbReference>
<dbReference type="Proteomes" id="UP000238823">
    <property type="component" value="Unassembled WGS sequence"/>
</dbReference>
<dbReference type="SUPFAM" id="SSF55729">
    <property type="entry name" value="Acyl-CoA N-acyltransferases (Nat)"/>
    <property type="match status" value="1"/>
</dbReference>
<name>A0A2S9YLU7_9BACT</name>
<dbReference type="OrthoDB" id="9794935at2"/>
<gene>
    <name evidence="2" type="ORF">ENSA7_42190</name>
</gene>
<dbReference type="InterPro" id="IPR053144">
    <property type="entry name" value="Acetyltransferase_Butenolide"/>
</dbReference>
<organism evidence="2 3">
    <name type="scientific">Enhygromyxa salina</name>
    <dbReference type="NCBI Taxonomy" id="215803"/>
    <lineage>
        <taxon>Bacteria</taxon>
        <taxon>Pseudomonadati</taxon>
        <taxon>Myxococcota</taxon>
        <taxon>Polyangia</taxon>
        <taxon>Nannocystales</taxon>
        <taxon>Nannocystaceae</taxon>
        <taxon>Enhygromyxa</taxon>
    </lineage>
</organism>
<reference evidence="2 3" key="1">
    <citation type="submission" date="2018-03" db="EMBL/GenBank/DDBJ databases">
        <title>Draft Genome Sequences of the Obligatory Marine Myxobacteria Enhygromyxa salina SWB007.</title>
        <authorList>
            <person name="Poehlein A."/>
            <person name="Moghaddam J.A."/>
            <person name="Harms H."/>
            <person name="Alanjari M."/>
            <person name="Koenig G.M."/>
            <person name="Daniel R."/>
            <person name="Schaeberle T.F."/>
        </authorList>
    </citation>
    <scope>NUCLEOTIDE SEQUENCE [LARGE SCALE GENOMIC DNA]</scope>
    <source>
        <strain evidence="2 3">SWB007</strain>
    </source>
</reference>